<name>A0A9N7VDD0_PLEPL</name>
<dbReference type="AlphaFoldDB" id="A0A9N7VDD0"/>
<organism evidence="2 3">
    <name type="scientific">Pleuronectes platessa</name>
    <name type="common">European plaice</name>
    <dbReference type="NCBI Taxonomy" id="8262"/>
    <lineage>
        <taxon>Eukaryota</taxon>
        <taxon>Metazoa</taxon>
        <taxon>Chordata</taxon>
        <taxon>Craniata</taxon>
        <taxon>Vertebrata</taxon>
        <taxon>Euteleostomi</taxon>
        <taxon>Actinopterygii</taxon>
        <taxon>Neopterygii</taxon>
        <taxon>Teleostei</taxon>
        <taxon>Neoteleostei</taxon>
        <taxon>Acanthomorphata</taxon>
        <taxon>Carangaria</taxon>
        <taxon>Pleuronectiformes</taxon>
        <taxon>Pleuronectoidei</taxon>
        <taxon>Pleuronectidae</taxon>
        <taxon>Pleuronectes</taxon>
    </lineage>
</organism>
<evidence type="ECO:0000313" key="2">
    <source>
        <dbReference type="EMBL" id="CAB1450592.1"/>
    </source>
</evidence>
<feature type="compositionally biased region" description="Polar residues" evidence="1">
    <location>
        <begin position="54"/>
        <end position="68"/>
    </location>
</feature>
<evidence type="ECO:0000256" key="1">
    <source>
        <dbReference type="SAM" id="MobiDB-lite"/>
    </source>
</evidence>
<evidence type="ECO:0000313" key="3">
    <source>
        <dbReference type="Proteomes" id="UP001153269"/>
    </source>
</evidence>
<reference evidence="2" key="1">
    <citation type="submission" date="2020-03" db="EMBL/GenBank/DDBJ databases">
        <authorList>
            <person name="Weist P."/>
        </authorList>
    </citation>
    <scope>NUCLEOTIDE SEQUENCE</scope>
</reference>
<dbReference type="Proteomes" id="UP001153269">
    <property type="component" value="Unassembled WGS sequence"/>
</dbReference>
<proteinExistence type="predicted"/>
<feature type="region of interest" description="Disordered" evidence="1">
    <location>
        <begin position="53"/>
        <end position="73"/>
    </location>
</feature>
<comment type="caution">
    <text evidence="2">The sequence shown here is derived from an EMBL/GenBank/DDBJ whole genome shotgun (WGS) entry which is preliminary data.</text>
</comment>
<gene>
    <name evidence="2" type="ORF">PLEPLA_LOCUS38284</name>
</gene>
<sequence length="108" mass="11666">MPPLPNSHFPKEAAEGPEWESEDVKKHGAAPSSCQRFFGVTGNPAAAMLLKQSYPHSNHPTGDNSTGDYITIQIHPDGSEDEQHISSSSCYVETIQNIPDAYAAISAR</sequence>
<protein>
    <submittedName>
        <fullName evidence="2">Uncharacterized protein</fullName>
    </submittedName>
</protein>
<dbReference type="EMBL" id="CADEAL010004059">
    <property type="protein sequence ID" value="CAB1450592.1"/>
    <property type="molecule type" value="Genomic_DNA"/>
</dbReference>
<feature type="region of interest" description="Disordered" evidence="1">
    <location>
        <begin position="1"/>
        <end position="30"/>
    </location>
</feature>
<keyword evidence="3" id="KW-1185">Reference proteome</keyword>
<accession>A0A9N7VDD0</accession>